<comment type="subcellular location">
    <subcellularLocation>
        <location evidence="1">Secreted</location>
        <location evidence="1">Cell wall</location>
    </subcellularLocation>
</comment>
<proteinExistence type="inferred from homology"/>
<evidence type="ECO:0000256" key="1">
    <source>
        <dbReference type="ARBA" id="ARBA00004191"/>
    </source>
</evidence>
<dbReference type="Gramene" id="OIW17513">
    <property type="protein sequence ID" value="OIW17513"/>
    <property type="gene ID" value="TanjilG_22625"/>
</dbReference>
<keyword evidence="5 9" id="KW-0378">Hydrolase</keyword>
<keyword evidence="6 9" id="KW-0326">Glycosidase</keyword>
<accession>A0A4P1RT80</accession>
<dbReference type="InterPro" id="IPR006626">
    <property type="entry name" value="PbH1"/>
</dbReference>
<dbReference type="InterPro" id="IPR011050">
    <property type="entry name" value="Pectin_lyase_fold/virulence"/>
</dbReference>
<dbReference type="PROSITE" id="PS00502">
    <property type="entry name" value="POLYGALACTURONASE"/>
    <property type="match status" value="1"/>
</dbReference>
<keyword evidence="7" id="KW-0961">Cell wall biogenesis/degradation</keyword>
<protein>
    <recommendedName>
        <fullName evidence="14">Polygalacturonase</fullName>
    </recommendedName>
</protein>
<dbReference type="GO" id="GO:0004650">
    <property type="term" value="F:polygalacturonase activity"/>
    <property type="evidence" value="ECO:0007669"/>
    <property type="project" value="InterPro"/>
</dbReference>
<gene>
    <name evidence="12" type="ORF">TanjilG_22625</name>
</gene>
<comment type="similarity">
    <text evidence="2 9">Belongs to the glycosyl hydrolase 28 family.</text>
</comment>
<feature type="active site" evidence="8">
    <location>
        <position position="246"/>
    </location>
</feature>
<keyword evidence="4" id="KW-0964">Secreted</keyword>
<feature type="chain" id="PRO_5020023653" description="Polygalacturonase" evidence="11">
    <location>
        <begin position="20"/>
        <end position="408"/>
    </location>
</feature>
<dbReference type="InterPro" id="IPR000743">
    <property type="entry name" value="Glyco_hydro_28"/>
</dbReference>
<evidence type="ECO:0000256" key="9">
    <source>
        <dbReference type="RuleBase" id="RU361169"/>
    </source>
</evidence>
<keyword evidence="13" id="KW-1185">Reference proteome</keyword>
<name>A0A4P1RT80_LUPAN</name>
<dbReference type="AlphaFoldDB" id="A0A4P1RT80"/>
<evidence type="ECO:0000256" key="10">
    <source>
        <dbReference type="SAM" id="MobiDB-lite"/>
    </source>
</evidence>
<evidence type="ECO:0000256" key="5">
    <source>
        <dbReference type="ARBA" id="ARBA00022801"/>
    </source>
</evidence>
<evidence type="ECO:0000256" key="4">
    <source>
        <dbReference type="ARBA" id="ARBA00022525"/>
    </source>
</evidence>
<dbReference type="SUPFAM" id="SSF51126">
    <property type="entry name" value="Pectin lyase-like"/>
    <property type="match status" value="1"/>
</dbReference>
<evidence type="ECO:0000313" key="13">
    <source>
        <dbReference type="Proteomes" id="UP000188354"/>
    </source>
</evidence>
<dbReference type="STRING" id="3871.A0A4P1RT80"/>
<dbReference type="Proteomes" id="UP000188354">
    <property type="component" value="Chromosome LG02"/>
</dbReference>
<dbReference type="GO" id="GO:0005975">
    <property type="term" value="P:carbohydrate metabolic process"/>
    <property type="evidence" value="ECO:0007669"/>
    <property type="project" value="InterPro"/>
</dbReference>
<evidence type="ECO:0000256" key="8">
    <source>
        <dbReference type="PROSITE-ProRule" id="PRU10052"/>
    </source>
</evidence>
<evidence type="ECO:0000256" key="3">
    <source>
        <dbReference type="ARBA" id="ARBA00022512"/>
    </source>
</evidence>
<dbReference type="InterPro" id="IPR012334">
    <property type="entry name" value="Pectin_lyas_fold"/>
</dbReference>
<keyword evidence="3" id="KW-0134">Cell wall</keyword>
<feature type="region of interest" description="Disordered" evidence="10">
    <location>
        <begin position="373"/>
        <end position="408"/>
    </location>
</feature>
<evidence type="ECO:0000256" key="11">
    <source>
        <dbReference type="SAM" id="SignalP"/>
    </source>
</evidence>
<dbReference type="PROSITE" id="PS51257">
    <property type="entry name" value="PROKAR_LIPOPROTEIN"/>
    <property type="match status" value="1"/>
</dbReference>
<organism evidence="12 13">
    <name type="scientific">Lupinus angustifolius</name>
    <name type="common">Narrow-leaved blue lupine</name>
    <dbReference type="NCBI Taxonomy" id="3871"/>
    <lineage>
        <taxon>Eukaryota</taxon>
        <taxon>Viridiplantae</taxon>
        <taxon>Streptophyta</taxon>
        <taxon>Embryophyta</taxon>
        <taxon>Tracheophyta</taxon>
        <taxon>Spermatophyta</taxon>
        <taxon>Magnoliopsida</taxon>
        <taxon>eudicotyledons</taxon>
        <taxon>Gunneridae</taxon>
        <taxon>Pentapetalae</taxon>
        <taxon>rosids</taxon>
        <taxon>fabids</taxon>
        <taxon>Fabales</taxon>
        <taxon>Fabaceae</taxon>
        <taxon>Papilionoideae</taxon>
        <taxon>50 kb inversion clade</taxon>
        <taxon>genistoids sensu lato</taxon>
        <taxon>core genistoids</taxon>
        <taxon>Genisteae</taxon>
        <taxon>Lupinus</taxon>
    </lineage>
</organism>
<evidence type="ECO:0008006" key="14">
    <source>
        <dbReference type="Google" id="ProtNLM"/>
    </source>
</evidence>
<dbReference type="Gene3D" id="2.160.20.10">
    <property type="entry name" value="Single-stranded right-handed beta-helix, Pectin lyase-like"/>
    <property type="match status" value="1"/>
</dbReference>
<evidence type="ECO:0000256" key="2">
    <source>
        <dbReference type="ARBA" id="ARBA00008834"/>
    </source>
</evidence>
<sequence>MQRLLVTFFIFSFASFCSCSRPLEAIPNACSVMDYGAIGDGITDDSKAFLKAWDAACAMSGSIGTVVVPQGKTFLLKPLKFTGPCKFSSINFKLEGNIVAPMSTDAWTKGDKTKWIEFSDIDSLVINGGGQVNGRGSVWWKSCHDDYCKRPKALSFQNCNNLQLSDTQHIDSPKGHISITKSDNVIVSNLIITAPEYSKNTDGIDISGSNHIVIKKCTIATGDDCIAIGNDTSNIDITNIACGPGHGISIGSLGRYGAYDTVENVYVSDCNIRGATNGVRIKTWQGGSGYVRNVTFEKITITNTKNPIIINQDYQDTVMKEFKKKGSGGLEISGVRFKDVKGTSASKVAITLDCNSSKGCHDIIMDDINLTSESSPSEITASCTNANGEETSVSPKVSCLENKTPSSY</sequence>
<dbReference type="EMBL" id="CM007362">
    <property type="protein sequence ID" value="OIW17513.1"/>
    <property type="molecule type" value="Genomic_DNA"/>
</dbReference>
<feature type="signal peptide" evidence="11">
    <location>
        <begin position="1"/>
        <end position="19"/>
    </location>
</feature>
<dbReference type="SMART" id="SM00710">
    <property type="entry name" value="PbH1"/>
    <property type="match status" value="6"/>
</dbReference>
<evidence type="ECO:0000256" key="6">
    <source>
        <dbReference type="ARBA" id="ARBA00023295"/>
    </source>
</evidence>
<dbReference type="Pfam" id="PF00295">
    <property type="entry name" value="Glyco_hydro_28"/>
    <property type="match status" value="1"/>
</dbReference>
<evidence type="ECO:0000313" key="12">
    <source>
        <dbReference type="EMBL" id="OIW17513.1"/>
    </source>
</evidence>
<dbReference type="PANTHER" id="PTHR31375">
    <property type="match status" value="1"/>
</dbReference>
<dbReference type="GO" id="GO:0071555">
    <property type="term" value="P:cell wall organization"/>
    <property type="evidence" value="ECO:0007669"/>
    <property type="project" value="UniProtKB-KW"/>
</dbReference>
<evidence type="ECO:0000256" key="7">
    <source>
        <dbReference type="ARBA" id="ARBA00023316"/>
    </source>
</evidence>
<keyword evidence="11" id="KW-0732">Signal</keyword>
<reference evidence="12 13" key="1">
    <citation type="journal article" date="2017" name="Plant Biotechnol. J.">
        <title>A comprehensive draft genome sequence for lupin (Lupinus angustifolius), an emerging health food: insights into plant-microbe interactions and legume evolution.</title>
        <authorList>
            <person name="Hane J.K."/>
            <person name="Ming Y."/>
            <person name="Kamphuis L.G."/>
            <person name="Nelson M.N."/>
            <person name="Garg G."/>
            <person name="Atkins C.A."/>
            <person name="Bayer P.E."/>
            <person name="Bravo A."/>
            <person name="Bringans S."/>
            <person name="Cannon S."/>
            <person name="Edwards D."/>
            <person name="Foley R."/>
            <person name="Gao L.L."/>
            <person name="Harrison M.J."/>
            <person name="Huang W."/>
            <person name="Hurgobin B."/>
            <person name="Li S."/>
            <person name="Liu C.W."/>
            <person name="McGrath A."/>
            <person name="Morahan G."/>
            <person name="Murray J."/>
            <person name="Weller J."/>
            <person name="Jian J."/>
            <person name="Singh K.B."/>
        </authorList>
    </citation>
    <scope>NUCLEOTIDE SEQUENCE [LARGE SCALE GENOMIC DNA]</scope>
    <source>
        <strain evidence="13">cv. Tanjil</strain>
        <tissue evidence="12">Whole plant</tissue>
    </source>
</reference>